<gene>
    <name evidence="2" type="ORF">AN619_05020</name>
</gene>
<dbReference type="RefSeq" id="WP_068554775.1">
    <property type="nucleotide sequence ID" value="NZ_LOEE01000016.1"/>
</dbReference>
<accession>A0A140LA01</accession>
<dbReference type="Proteomes" id="UP000070456">
    <property type="component" value="Unassembled WGS sequence"/>
</dbReference>
<reference evidence="2 3" key="1">
    <citation type="submission" date="2015-12" db="EMBL/GenBank/DDBJ databases">
        <title>Draft genome sequence of the thermoanaerobe Thermotalea metallivorans, an isolate from the runoff channel of the Great Artesian Basin, Australia.</title>
        <authorList>
            <person name="Patel B.K."/>
        </authorList>
    </citation>
    <scope>NUCLEOTIDE SEQUENCE [LARGE SCALE GENOMIC DNA]</scope>
    <source>
        <strain evidence="2 3">B2-1</strain>
    </source>
</reference>
<proteinExistence type="predicted"/>
<dbReference type="OrthoDB" id="9803733at2"/>
<dbReference type="AlphaFoldDB" id="A0A140LA01"/>
<evidence type="ECO:0000313" key="3">
    <source>
        <dbReference type="Proteomes" id="UP000070456"/>
    </source>
</evidence>
<dbReference type="EMBL" id="LOEE01000016">
    <property type="protein sequence ID" value="KXG77376.1"/>
    <property type="molecule type" value="Genomic_DNA"/>
</dbReference>
<sequence>MSKLLLDEQPLVLLPQLAIVIGLNEAIILQQINYWVKLKEKARAKDAYKDGKYWVYNTYEEWQKQFPFWSTKTIKRTIRNLEEIGILISTDIYNEKKYDKTKWYRIDYERLAFLEKGSDESDEKVISQNIEKSHEDKLSHGTNLENAHEDKLSPGEGQNVPMHRDKMSPPIPEINSEITTDIIQSFSHDRMNDRMNDNQEKELQEILKRCEFAHLKSYYPHESLIDSVEQAVIDMYYATELKVQDTIIPRSVCRESLKKLDHFVIEYVLTKYKSAAESEKIKSPKNYLKSCIYNAISECSLAVYADVSYDLNNAAKSVKCNNEIRGPVNKTIKSDESIVDEKEDKLSHSILERYSNTIYYEPLANLNSILARPSFNTFIEGIQSIYKQKNILFLAVKDNFIKDMLLDRYGVLLKEEFKVDQLVIEVEGYAVQEELQKDFLDQEYVQLKIIS</sequence>
<evidence type="ECO:0000313" key="2">
    <source>
        <dbReference type="EMBL" id="KXG77376.1"/>
    </source>
</evidence>
<protein>
    <recommendedName>
        <fullName evidence="4">DnaA N-terminal domain-containing protein</fullName>
    </recommendedName>
</protein>
<evidence type="ECO:0008006" key="4">
    <source>
        <dbReference type="Google" id="ProtNLM"/>
    </source>
</evidence>
<dbReference type="Gene3D" id="3.30.300.180">
    <property type="match status" value="1"/>
</dbReference>
<comment type="caution">
    <text evidence="2">The sequence shown here is derived from an EMBL/GenBank/DDBJ whole genome shotgun (WGS) entry which is preliminary data.</text>
</comment>
<name>A0A140LA01_9FIRM</name>
<organism evidence="2 3">
    <name type="scientific">Thermotalea metallivorans</name>
    <dbReference type="NCBI Taxonomy" id="520762"/>
    <lineage>
        <taxon>Bacteria</taxon>
        <taxon>Bacillati</taxon>
        <taxon>Bacillota</taxon>
        <taxon>Clostridia</taxon>
        <taxon>Peptostreptococcales</taxon>
        <taxon>Thermotaleaceae</taxon>
        <taxon>Thermotalea</taxon>
    </lineage>
</organism>
<keyword evidence="3" id="KW-1185">Reference proteome</keyword>
<dbReference type="STRING" id="520762.AN619_05020"/>
<evidence type="ECO:0000256" key="1">
    <source>
        <dbReference type="SAM" id="MobiDB-lite"/>
    </source>
</evidence>
<dbReference type="InterPro" id="IPR038454">
    <property type="entry name" value="DnaA_N_sf"/>
</dbReference>
<feature type="region of interest" description="Disordered" evidence="1">
    <location>
        <begin position="133"/>
        <end position="161"/>
    </location>
</feature>